<dbReference type="InterPro" id="IPR016181">
    <property type="entry name" value="Acyl_CoA_acyltransferase"/>
</dbReference>
<dbReference type="Gene3D" id="3.40.630.30">
    <property type="match status" value="1"/>
</dbReference>
<dbReference type="Proteomes" id="UP000242450">
    <property type="component" value="Chromosome 23"/>
</dbReference>
<dbReference type="EMBL" id="MKHE01000023">
    <property type="protein sequence ID" value="OWK03181.1"/>
    <property type="molecule type" value="Genomic_DNA"/>
</dbReference>
<name>A0A212CB13_CEREH</name>
<dbReference type="PANTHER" id="PTHR21178:SF8">
    <property type="entry name" value="CILIA- AND FLAGELLA-ASSOCIATED PROTEIN 61"/>
    <property type="match status" value="1"/>
</dbReference>
<dbReference type="PANTHER" id="PTHR21178">
    <property type="entry name" value="CILIA- AND FLAGELLA-ASSOCIATED PROTEIN 61"/>
    <property type="match status" value="1"/>
</dbReference>
<sequence length="321" mass="36655">MSSDFQSHQDKDFCIISVPHLTPEFVLIQSFVKVVPFNNCTLDQDLYVFHRAGLLKTIKIRLATLSDTPGVEKLVSTLMPSKSILEDLKQYNEARRDPDGTPLQVFVAEVAEQVVGIAVIRNEMDIEYIRSHYNIEDFIYFNHHQREEHGHLYHFVLNPIFRHYTKFFLKEILRLGYKSCLYYPVYPQVKESKVKECPQSLLLQISIHGLSSLASVRSGSHTLPAKIEVAVSQVPKAHSLTSALHYLVPVRPRRQIVYPLEKLGINAPSKEVSKDADQWGWRQPPSIVVGFAALLQSIRPFPQAFVARFENRYLAALGCRG</sequence>
<dbReference type="SUPFAM" id="SSF55729">
    <property type="entry name" value="Acyl-CoA N-acyltransferases (Nat)"/>
    <property type="match status" value="1"/>
</dbReference>
<reference evidence="1 2" key="1">
    <citation type="journal article" date="2018" name="Mol. Genet. Genomics">
        <title>The red deer Cervus elaphus genome CerEla1.0: sequencing, annotating, genes, and chromosomes.</title>
        <authorList>
            <person name="Bana N.A."/>
            <person name="Nyiri A."/>
            <person name="Nagy J."/>
            <person name="Frank K."/>
            <person name="Nagy T."/>
            <person name="Steger V."/>
            <person name="Schiller M."/>
            <person name="Lakatos P."/>
            <person name="Sugar L."/>
            <person name="Horn P."/>
            <person name="Barta E."/>
            <person name="Orosz L."/>
        </authorList>
    </citation>
    <scope>NUCLEOTIDE SEQUENCE [LARGE SCALE GENOMIC DNA]</scope>
    <source>
        <strain evidence="1">Hungarian</strain>
    </source>
</reference>
<accession>A0A212CB13</accession>
<protein>
    <submittedName>
        <fullName evidence="1">Uncharacterized protein</fullName>
    </submittedName>
</protein>
<dbReference type="OrthoDB" id="382863at2759"/>
<dbReference type="AlphaFoldDB" id="A0A212CB13"/>
<dbReference type="InterPro" id="IPR038884">
    <property type="entry name" value="CFAP61"/>
</dbReference>
<organism evidence="1 2">
    <name type="scientific">Cervus elaphus hippelaphus</name>
    <name type="common">European red deer</name>
    <dbReference type="NCBI Taxonomy" id="46360"/>
    <lineage>
        <taxon>Eukaryota</taxon>
        <taxon>Metazoa</taxon>
        <taxon>Chordata</taxon>
        <taxon>Craniata</taxon>
        <taxon>Vertebrata</taxon>
        <taxon>Euteleostomi</taxon>
        <taxon>Mammalia</taxon>
        <taxon>Eutheria</taxon>
        <taxon>Laurasiatheria</taxon>
        <taxon>Artiodactyla</taxon>
        <taxon>Ruminantia</taxon>
        <taxon>Pecora</taxon>
        <taxon>Cervidae</taxon>
        <taxon>Cervinae</taxon>
        <taxon>Cervus</taxon>
    </lineage>
</organism>
<evidence type="ECO:0000313" key="2">
    <source>
        <dbReference type="Proteomes" id="UP000242450"/>
    </source>
</evidence>
<gene>
    <name evidence="1" type="ORF">Celaphus_00007589</name>
</gene>
<evidence type="ECO:0000313" key="1">
    <source>
        <dbReference type="EMBL" id="OWK03181.1"/>
    </source>
</evidence>
<keyword evidence="2" id="KW-1185">Reference proteome</keyword>
<proteinExistence type="predicted"/>
<comment type="caution">
    <text evidence="1">The sequence shown here is derived from an EMBL/GenBank/DDBJ whole genome shotgun (WGS) entry which is preliminary data.</text>
</comment>